<sequence>MSDRGTNNAPNTRHPDRPPRKPGRLEQFGDDLQETVNPGVLGDVTSHDEAAAQRDYYGGP</sequence>
<evidence type="ECO:0000313" key="2">
    <source>
        <dbReference type="EMBL" id="GAX89109.1"/>
    </source>
</evidence>
<protein>
    <submittedName>
        <fullName evidence="2">Uncharacterized protein</fullName>
    </submittedName>
</protein>
<evidence type="ECO:0000256" key="1">
    <source>
        <dbReference type="SAM" id="MobiDB-lite"/>
    </source>
</evidence>
<dbReference type="RefSeq" id="WP_131927698.1">
    <property type="nucleotide sequence ID" value="NZ_BDUF01000014.1"/>
</dbReference>
<feature type="region of interest" description="Disordered" evidence="1">
    <location>
        <begin position="1"/>
        <end position="60"/>
    </location>
</feature>
<evidence type="ECO:0000313" key="3">
    <source>
        <dbReference type="Proteomes" id="UP000217785"/>
    </source>
</evidence>
<dbReference type="AlphaFoldDB" id="A0A292YJM9"/>
<keyword evidence="3" id="KW-1185">Reference proteome</keyword>
<reference evidence="3" key="1">
    <citation type="submission" date="2017-07" db="EMBL/GenBank/DDBJ databases">
        <title>Draft genome sequence of Effusibacillus lacus strain skLN1.</title>
        <authorList>
            <person name="Watanabe M."/>
            <person name="Kojima H."/>
            <person name="Fukui M."/>
        </authorList>
    </citation>
    <scope>NUCLEOTIDE SEQUENCE [LARGE SCALE GENOMIC DNA]</scope>
    <source>
        <strain evidence="3">skLN1</strain>
    </source>
</reference>
<dbReference type="OrthoDB" id="3035977at2"/>
<organism evidence="2 3">
    <name type="scientific">Effusibacillus lacus</name>
    <dbReference type="NCBI Taxonomy" id="1348429"/>
    <lineage>
        <taxon>Bacteria</taxon>
        <taxon>Bacillati</taxon>
        <taxon>Bacillota</taxon>
        <taxon>Bacilli</taxon>
        <taxon>Bacillales</taxon>
        <taxon>Alicyclobacillaceae</taxon>
        <taxon>Effusibacillus</taxon>
    </lineage>
</organism>
<name>A0A292YJM9_9BACL</name>
<comment type="caution">
    <text evidence="2">The sequence shown here is derived from an EMBL/GenBank/DDBJ whole genome shotgun (WGS) entry which is preliminary data.</text>
</comment>
<proteinExistence type="predicted"/>
<dbReference type="Proteomes" id="UP000217785">
    <property type="component" value="Unassembled WGS sequence"/>
</dbReference>
<dbReference type="EMBL" id="BDUF01000014">
    <property type="protein sequence ID" value="GAX89109.1"/>
    <property type="molecule type" value="Genomic_DNA"/>
</dbReference>
<accession>A0A292YJM9</accession>
<feature type="compositionally biased region" description="Polar residues" evidence="1">
    <location>
        <begin position="1"/>
        <end position="11"/>
    </location>
</feature>
<gene>
    <name evidence="2" type="ORF">EFBL_0727</name>
</gene>